<name>U7DA79_9BACT</name>
<organism evidence="2 3">
    <name type="scientific">Chitinivibrio alkaliphilus ACht1</name>
    <dbReference type="NCBI Taxonomy" id="1313304"/>
    <lineage>
        <taxon>Bacteria</taxon>
        <taxon>Pseudomonadati</taxon>
        <taxon>Fibrobacterota</taxon>
        <taxon>Chitinivibrionia</taxon>
        <taxon>Chitinivibrionales</taxon>
        <taxon>Chitinivibrionaceae</taxon>
        <taxon>Chitinivibrio</taxon>
    </lineage>
</organism>
<evidence type="ECO:0000313" key="3">
    <source>
        <dbReference type="Proteomes" id="UP000017148"/>
    </source>
</evidence>
<dbReference type="Proteomes" id="UP000017148">
    <property type="component" value="Unassembled WGS sequence"/>
</dbReference>
<keyword evidence="1" id="KW-1133">Transmembrane helix</keyword>
<dbReference type="AlphaFoldDB" id="U7DA79"/>
<dbReference type="RefSeq" id="WP_022636507.1">
    <property type="nucleotide sequence ID" value="NZ_ASJR01000007.1"/>
</dbReference>
<gene>
    <name evidence="2" type="ORF">CALK_1013</name>
</gene>
<evidence type="ECO:0000313" key="2">
    <source>
        <dbReference type="EMBL" id="ERP32032.1"/>
    </source>
</evidence>
<keyword evidence="3" id="KW-1185">Reference proteome</keyword>
<accession>U7DA79</accession>
<proteinExistence type="predicted"/>
<keyword evidence="1" id="KW-0472">Membrane</keyword>
<dbReference type="STRING" id="1313304.CALK_1013"/>
<sequence>MEYVLFMLGGLVSITLLSITIQLMRLEQRARDFYRYTENKIKLFFENSSSS</sequence>
<evidence type="ECO:0000256" key="1">
    <source>
        <dbReference type="SAM" id="Phobius"/>
    </source>
</evidence>
<comment type="caution">
    <text evidence="2">The sequence shown here is derived from an EMBL/GenBank/DDBJ whole genome shotgun (WGS) entry which is preliminary data.</text>
</comment>
<feature type="transmembrane region" description="Helical" evidence="1">
    <location>
        <begin position="6"/>
        <end position="26"/>
    </location>
</feature>
<keyword evidence="1" id="KW-0812">Transmembrane</keyword>
<protein>
    <submittedName>
        <fullName evidence="2">Uncharacterized protein</fullName>
    </submittedName>
</protein>
<reference evidence="2 3" key="1">
    <citation type="journal article" date="2013" name="Environ. Microbiol.">
        <title>Genome analysis of Chitinivibrio alkaliphilus gen. nov., sp. nov., a novel extremely haloalkaliphilic anaerobic chitinolytic bacterium from the candidate phylum Termite Group 3.</title>
        <authorList>
            <person name="Sorokin D.Y."/>
            <person name="Gumerov V.M."/>
            <person name="Rakitin A.L."/>
            <person name="Beletsky A.V."/>
            <person name="Damste J.S."/>
            <person name="Muyzer G."/>
            <person name="Mardanov A.V."/>
            <person name="Ravin N.V."/>
        </authorList>
    </citation>
    <scope>NUCLEOTIDE SEQUENCE [LARGE SCALE GENOMIC DNA]</scope>
    <source>
        <strain evidence="2 3">ACht1</strain>
    </source>
</reference>
<dbReference type="EMBL" id="ASJR01000007">
    <property type="protein sequence ID" value="ERP32032.1"/>
    <property type="molecule type" value="Genomic_DNA"/>
</dbReference>